<protein>
    <submittedName>
        <fullName evidence="1">Arabinogalactan endo-1,4-beta-galactosidase</fullName>
    </submittedName>
</protein>
<keyword evidence="2" id="KW-1185">Reference proteome</keyword>
<dbReference type="EMBL" id="SRZC01000008">
    <property type="protein sequence ID" value="TGX82691.1"/>
    <property type="molecule type" value="Genomic_DNA"/>
</dbReference>
<comment type="caution">
    <text evidence="1">The sequence shown here is derived from an EMBL/GenBank/DDBJ whole genome shotgun (WGS) entry which is preliminary data.</text>
</comment>
<sequence length="348" mass="38701">MRMKNIVFLPVLAAMLLCCSCKTGSLTAGVSKEKGFVRGADVSWVTEMEDKGMAFYTPGEARKKMECMQLLKEFCGVNSIRLRVWVNPKERWNGIEDVVVKAVRAERLGLRTMIDFHFSDSWADPGQQRMPAAWKELSFEEQKKALAAHVKETLMALKAVGVKPEWVQIGNETTPGMMLPVGDIEKNPAQYAALNNAGYDAAKSVFPKAKCIVHLDNGNDPQRYDRMFDALETYGGKYDMIGMSVYPFWAAQSGETGGWEKVADDVAANVKRLKAKYKKLVMICEIGMPYNEAEACKLLIARMMKADVEGVFYWEPQAPAGYNGGYTMGCFENGAPTVALSPFVDDCK</sequence>
<name>A0AC61QRN4_9BACT</name>
<evidence type="ECO:0000313" key="1">
    <source>
        <dbReference type="EMBL" id="TGX82691.1"/>
    </source>
</evidence>
<proteinExistence type="predicted"/>
<dbReference type="Proteomes" id="UP000308886">
    <property type="component" value="Unassembled WGS sequence"/>
</dbReference>
<reference evidence="1" key="1">
    <citation type="submission" date="2019-04" db="EMBL/GenBank/DDBJ databases">
        <title>Microbes associate with the intestines of laboratory mice.</title>
        <authorList>
            <person name="Navarre W."/>
            <person name="Wong E."/>
            <person name="Huang K."/>
            <person name="Tropini C."/>
            <person name="Ng K."/>
            <person name="Yu B."/>
        </authorList>
    </citation>
    <scope>NUCLEOTIDE SEQUENCE</scope>
    <source>
        <strain evidence="1">NM73_A23</strain>
    </source>
</reference>
<organism evidence="1 2">
    <name type="scientific">Palleniella muris</name>
    <dbReference type="NCBI Taxonomy" id="3038145"/>
    <lineage>
        <taxon>Bacteria</taxon>
        <taxon>Pseudomonadati</taxon>
        <taxon>Bacteroidota</taxon>
        <taxon>Bacteroidia</taxon>
        <taxon>Bacteroidales</taxon>
        <taxon>Prevotellaceae</taxon>
        <taxon>Palleniella</taxon>
    </lineage>
</organism>
<accession>A0AC61QRN4</accession>
<gene>
    <name evidence="1" type="ORF">E5358_06530</name>
</gene>
<evidence type="ECO:0000313" key="2">
    <source>
        <dbReference type="Proteomes" id="UP000308886"/>
    </source>
</evidence>